<keyword evidence="1" id="KW-1133">Transmembrane helix</keyword>
<organism evidence="2 3">
    <name type="scientific">Limosa lapponica baueri</name>
    <dbReference type="NCBI Taxonomy" id="1758121"/>
    <lineage>
        <taxon>Eukaryota</taxon>
        <taxon>Metazoa</taxon>
        <taxon>Chordata</taxon>
        <taxon>Craniata</taxon>
        <taxon>Vertebrata</taxon>
        <taxon>Euteleostomi</taxon>
        <taxon>Archelosauria</taxon>
        <taxon>Archosauria</taxon>
        <taxon>Dinosauria</taxon>
        <taxon>Saurischia</taxon>
        <taxon>Theropoda</taxon>
        <taxon>Coelurosauria</taxon>
        <taxon>Aves</taxon>
        <taxon>Neognathae</taxon>
        <taxon>Neoaves</taxon>
        <taxon>Charadriiformes</taxon>
        <taxon>Scolopacidae</taxon>
        <taxon>Limosa</taxon>
    </lineage>
</organism>
<protein>
    <submittedName>
        <fullName evidence="2">p2y purinoceptor 2-like</fullName>
    </submittedName>
</protein>
<sequence>MSPVPNEADPEVPRMDPRILIFLLYVMILHELVSGWMEYQKQIAKPKKQAGPVWSSRLPINIPGREKRG</sequence>
<evidence type="ECO:0000313" key="3">
    <source>
        <dbReference type="Proteomes" id="UP000233556"/>
    </source>
</evidence>
<reference evidence="3" key="2">
    <citation type="submission" date="2017-12" db="EMBL/GenBank/DDBJ databases">
        <title>Genome sequence of the Bar-tailed Godwit (Limosa lapponica baueri).</title>
        <authorList>
            <person name="Lima N.C.B."/>
            <person name="Parody-Merino A.M."/>
            <person name="Battley P.F."/>
            <person name="Fidler A.E."/>
            <person name="Prosdocimi F."/>
        </authorList>
    </citation>
    <scope>NUCLEOTIDE SEQUENCE [LARGE SCALE GENOMIC DNA]</scope>
</reference>
<keyword evidence="1" id="KW-0812">Transmembrane</keyword>
<dbReference type="EMBL" id="KZ515229">
    <property type="protein sequence ID" value="PKU30201.1"/>
    <property type="molecule type" value="Genomic_DNA"/>
</dbReference>
<keyword evidence="3" id="KW-1185">Reference proteome</keyword>
<feature type="transmembrane region" description="Helical" evidence="1">
    <location>
        <begin position="20"/>
        <end position="39"/>
    </location>
</feature>
<accession>A0A2I0T8R9</accession>
<evidence type="ECO:0000313" key="2">
    <source>
        <dbReference type="EMBL" id="PKU30201.1"/>
    </source>
</evidence>
<name>A0A2I0T8R9_LIMLA</name>
<dbReference type="AlphaFoldDB" id="A0A2I0T8R9"/>
<proteinExistence type="predicted"/>
<dbReference type="OrthoDB" id="10018446at2759"/>
<evidence type="ECO:0000256" key="1">
    <source>
        <dbReference type="SAM" id="Phobius"/>
    </source>
</evidence>
<reference evidence="3" key="1">
    <citation type="submission" date="2017-11" db="EMBL/GenBank/DDBJ databases">
        <authorList>
            <person name="Lima N.C."/>
            <person name="Parody-Merino A.M."/>
            <person name="Battley P.F."/>
            <person name="Fidler A.E."/>
            <person name="Prosdocimi F."/>
        </authorList>
    </citation>
    <scope>NUCLEOTIDE SEQUENCE [LARGE SCALE GENOMIC DNA]</scope>
</reference>
<keyword evidence="1" id="KW-0472">Membrane</keyword>
<gene>
    <name evidence="2" type="ORF">llap_19495</name>
</gene>
<dbReference type="Proteomes" id="UP000233556">
    <property type="component" value="Unassembled WGS sequence"/>
</dbReference>